<proteinExistence type="predicted"/>
<protein>
    <submittedName>
        <fullName evidence="2">Uncharacterized protein</fullName>
    </submittedName>
</protein>
<accession>A0A8H3VKP0</accession>
<evidence type="ECO:0000313" key="3">
    <source>
        <dbReference type="Proteomes" id="UP000490939"/>
    </source>
</evidence>
<reference evidence="2 3" key="1">
    <citation type="submission" date="2019-07" db="EMBL/GenBank/DDBJ databases">
        <title>Venturia inaequalis Genome Resource.</title>
        <authorList>
            <person name="Lichtner F.J."/>
        </authorList>
    </citation>
    <scope>NUCLEOTIDE SEQUENCE [LARGE SCALE GENOMIC DNA]</scope>
    <source>
        <strain evidence="2 3">DMI_063113</strain>
    </source>
</reference>
<feature type="region of interest" description="Disordered" evidence="1">
    <location>
        <begin position="119"/>
        <end position="138"/>
    </location>
</feature>
<name>A0A8H3VKP0_VENIN</name>
<evidence type="ECO:0000256" key="1">
    <source>
        <dbReference type="SAM" id="MobiDB-lite"/>
    </source>
</evidence>
<sequence length="138" mass="15293">MAGSMTTVEETVLSSQNRLNSRTQPALDQTLHLCPFPDLVQPEWKAHQPSNMQLGANALAILTRSRCDEGDSPTGDEEMGKMISKKRSSKSYAGISDEFLSMSDGPSSMRLRHEHRSIIPRRSAPYRPESRTGCCDVV</sequence>
<dbReference type="Proteomes" id="UP000490939">
    <property type="component" value="Unassembled WGS sequence"/>
</dbReference>
<keyword evidence="3" id="KW-1185">Reference proteome</keyword>
<dbReference type="EMBL" id="WNWR01000199">
    <property type="protein sequence ID" value="KAE9989197.1"/>
    <property type="molecule type" value="Genomic_DNA"/>
</dbReference>
<comment type="caution">
    <text evidence="2">The sequence shown here is derived from an EMBL/GenBank/DDBJ whole genome shotgun (WGS) entry which is preliminary data.</text>
</comment>
<evidence type="ECO:0000313" key="2">
    <source>
        <dbReference type="EMBL" id="KAE9989197.1"/>
    </source>
</evidence>
<dbReference type="AlphaFoldDB" id="A0A8H3VKP0"/>
<gene>
    <name evidence="2" type="ORF">EG327_002967</name>
</gene>
<feature type="region of interest" description="Disordered" evidence="1">
    <location>
        <begin position="1"/>
        <end position="23"/>
    </location>
</feature>
<organism evidence="2 3">
    <name type="scientific">Venturia inaequalis</name>
    <name type="common">Apple scab fungus</name>
    <dbReference type="NCBI Taxonomy" id="5025"/>
    <lineage>
        <taxon>Eukaryota</taxon>
        <taxon>Fungi</taxon>
        <taxon>Dikarya</taxon>
        <taxon>Ascomycota</taxon>
        <taxon>Pezizomycotina</taxon>
        <taxon>Dothideomycetes</taxon>
        <taxon>Pleosporomycetidae</taxon>
        <taxon>Venturiales</taxon>
        <taxon>Venturiaceae</taxon>
        <taxon>Venturia</taxon>
    </lineage>
</organism>
<feature type="region of interest" description="Disordered" evidence="1">
    <location>
        <begin position="66"/>
        <end position="112"/>
    </location>
</feature>